<evidence type="ECO:0000256" key="1">
    <source>
        <dbReference type="SAM" id="MobiDB-lite"/>
    </source>
</evidence>
<name>A0A4D9D584_9STRA</name>
<protein>
    <submittedName>
        <fullName evidence="2">Uncharacterized protein</fullName>
    </submittedName>
</protein>
<dbReference type="OrthoDB" id="10290219at2759"/>
<comment type="caution">
    <text evidence="2">The sequence shown here is derived from an EMBL/GenBank/DDBJ whole genome shotgun (WGS) entry which is preliminary data.</text>
</comment>
<feature type="region of interest" description="Disordered" evidence="1">
    <location>
        <begin position="236"/>
        <end position="268"/>
    </location>
</feature>
<reference evidence="2 3" key="1">
    <citation type="submission" date="2019-01" db="EMBL/GenBank/DDBJ databases">
        <title>Nuclear Genome Assembly of the Microalgal Biofuel strain Nannochloropsis salina CCMP1776.</title>
        <authorList>
            <person name="Hovde B."/>
        </authorList>
    </citation>
    <scope>NUCLEOTIDE SEQUENCE [LARGE SCALE GENOMIC DNA]</scope>
    <source>
        <strain evidence="2 3">CCMP1776</strain>
    </source>
</reference>
<dbReference type="EMBL" id="SDOX01000011">
    <property type="protein sequence ID" value="TFJ85527.1"/>
    <property type="molecule type" value="Genomic_DNA"/>
</dbReference>
<keyword evidence="3" id="KW-1185">Reference proteome</keyword>
<gene>
    <name evidence="2" type="ORF">NSK_003037</name>
</gene>
<dbReference type="Proteomes" id="UP000355283">
    <property type="component" value="Unassembled WGS sequence"/>
</dbReference>
<accession>A0A4D9D584</accession>
<sequence length="773" mass="83688">MALNSILVTTLGAVSVILVLSAFVTGGTFYNYIARHEQGIPEIFDSKASEVSPSYSTLSRLSSLRGRYAIDKKVGPGSARKRQPAKTEKTSQVRRFLAFIPLLGLKNDDWGSRESERLVLEAWNVLANHVRLMNESVELRVVGMVEDASYCDPRLFGPSASLASSAVSCLTLGPSCNQSGQKSAPTLDCIFDVATRVGDAYGANVYILANGDVVFTPTFTEAIAFALNTFGDGSPVREGEEGVAPSPRLNLQSPASASGASGFPPSCAEASQHEGFVLVGRRLDMNVSIPKGPDDPPLTAENLLAKDVNVRLHPPTGIDYFAFTANLLPRSFPPFLIGRWRWDNTLLLHFLLSKGASIDATEVVHALHIGMAPFDSAEHATRAGAHYNDELAASTAGSAHKLGRSDFTTYVLKDGGMPEEEDEVAPHHLALRLERRSHPLIHGQLAGLRVAERGFAFPNASHEERNALVQADENTGKTIFLLPVPAGEVASAMEWACWAGDMGLANYLFVAASRNDSCAIGAALAVMKRGRKGGEVLHMDPSQLTIAGWGGSKPYFNQKKSGIASRAVLDYGTGALMQRLLRLGLSVVLVPTLTPFPPPSWSASSTSPHPHLPSFWGKNANAKMKGDEGTARTSQEVIQSVMQASDDAACDVILWEETHTSAPGHTDTLSKHTYTKESSPKEKADKRANFLYARVEASSQIMKNWDTVFNCLTEDVRSSKSNRGWCFAELKNSCHHLVPAVSVSNYFETLSADQRLWSASSLQCRQKYKNRGT</sequence>
<proteinExistence type="predicted"/>
<evidence type="ECO:0000313" key="3">
    <source>
        <dbReference type="Proteomes" id="UP000355283"/>
    </source>
</evidence>
<dbReference type="AlphaFoldDB" id="A0A4D9D584"/>
<feature type="compositionally biased region" description="Low complexity" evidence="1">
    <location>
        <begin position="253"/>
        <end position="266"/>
    </location>
</feature>
<organism evidence="2 3">
    <name type="scientific">Nannochloropsis salina CCMP1776</name>
    <dbReference type="NCBI Taxonomy" id="1027361"/>
    <lineage>
        <taxon>Eukaryota</taxon>
        <taxon>Sar</taxon>
        <taxon>Stramenopiles</taxon>
        <taxon>Ochrophyta</taxon>
        <taxon>Eustigmatophyceae</taxon>
        <taxon>Eustigmatales</taxon>
        <taxon>Monodopsidaceae</taxon>
        <taxon>Microchloropsis</taxon>
        <taxon>Microchloropsis salina</taxon>
    </lineage>
</organism>
<evidence type="ECO:0000313" key="2">
    <source>
        <dbReference type="EMBL" id="TFJ85527.1"/>
    </source>
</evidence>